<keyword evidence="2" id="KW-0812">Transmembrane</keyword>
<feature type="compositionally biased region" description="Basic residues" evidence="1">
    <location>
        <begin position="1"/>
        <end position="13"/>
    </location>
</feature>
<proteinExistence type="predicted"/>
<dbReference type="Pfam" id="PF13349">
    <property type="entry name" value="DUF4097"/>
    <property type="match status" value="1"/>
</dbReference>
<keyword evidence="2" id="KW-0472">Membrane</keyword>
<evidence type="ECO:0000259" key="3">
    <source>
        <dbReference type="Pfam" id="PF13349"/>
    </source>
</evidence>
<feature type="compositionally biased region" description="Polar residues" evidence="1">
    <location>
        <begin position="285"/>
        <end position="294"/>
    </location>
</feature>
<dbReference type="OrthoDB" id="5107115at2"/>
<dbReference type="AlphaFoldDB" id="A0A2S3ZNU8"/>
<dbReference type="Proteomes" id="UP000237104">
    <property type="component" value="Unassembled WGS sequence"/>
</dbReference>
<sequence>MPRAAVRRARRRRPGEPAMTDTSAAPTPPPTPPPPAGKSPAPRWRTLLYILIPIVGALLLIGAFVAALWGRSGPVDQSADLAAGTSLSVELPNAVIILEPSTDDEVHVRMTGSYFGTEPTLSTRTDGGVTEVRGGCRAQFFSRCSVTVTVQLPTALPVTAAGENGRIAASGLTGRVTLTTTNGGIETDGTVGPVDLQSTNGDIRVTDAVSKSVAAATTNGSVSLQFVDAPESVEAGSTNGEIIVRVPVDGVTYRVTAQTTNGTVTDDTVPTDSTSRRSITARTTNGSITVEGTR</sequence>
<protein>
    <recommendedName>
        <fullName evidence="3">DUF4097 domain-containing protein</fullName>
    </recommendedName>
</protein>
<feature type="compositionally biased region" description="Pro residues" evidence="1">
    <location>
        <begin position="26"/>
        <end position="37"/>
    </location>
</feature>
<comment type="caution">
    <text evidence="4">The sequence shown here is derived from an EMBL/GenBank/DDBJ whole genome shotgun (WGS) entry which is preliminary data.</text>
</comment>
<feature type="region of interest" description="Disordered" evidence="1">
    <location>
        <begin position="1"/>
        <end position="40"/>
    </location>
</feature>
<feature type="compositionally biased region" description="Low complexity" evidence="1">
    <location>
        <begin position="262"/>
        <end position="284"/>
    </location>
</feature>
<evidence type="ECO:0000313" key="5">
    <source>
        <dbReference type="Proteomes" id="UP000237104"/>
    </source>
</evidence>
<evidence type="ECO:0000256" key="1">
    <source>
        <dbReference type="SAM" id="MobiDB-lite"/>
    </source>
</evidence>
<feature type="domain" description="DUF4097" evidence="3">
    <location>
        <begin position="174"/>
        <end position="290"/>
    </location>
</feature>
<keyword evidence="2" id="KW-1133">Transmembrane helix</keyword>
<dbReference type="InterPro" id="IPR025164">
    <property type="entry name" value="Toastrack_DUF4097"/>
</dbReference>
<organism evidence="4 5">
    <name type="scientific">Cryobacterium zongtaii</name>
    <dbReference type="NCBI Taxonomy" id="1259217"/>
    <lineage>
        <taxon>Bacteria</taxon>
        <taxon>Bacillati</taxon>
        <taxon>Actinomycetota</taxon>
        <taxon>Actinomycetes</taxon>
        <taxon>Micrococcales</taxon>
        <taxon>Microbacteriaceae</taxon>
        <taxon>Cryobacterium</taxon>
    </lineage>
</organism>
<gene>
    <name evidence="4" type="ORF">C3B59_03495</name>
</gene>
<dbReference type="EMBL" id="PPXF01000014">
    <property type="protein sequence ID" value="POH70747.1"/>
    <property type="molecule type" value="Genomic_DNA"/>
</dbReference>
<accession>A0A2S3ZNU8</accession>
<name>A0A2S3ZNU8_9MICO</name>
<evidence type="ECO:0000313" key="4">
    <source>
        <dbReference type="EMBL" id="POH70747.1"/>
    </source>
</evidence>
<feature type="transmembrane region" description="Helical" evidence="2">
    <location>
        <begin position="47"/>
        <end position="69"/>
    </location>
</feature>
<feature type="region of interest" description="Disordered" evidence="1">
    <location>
        <begin position="262"/>
        <end position="294"/>
    </location>
</feature>
<reference evidence="4 5" key="1">
    <citation type="submission" date="2018-01" db="EMBL/GenBank/DDBJ databases">
        <title>Cryobacterium sp. nov., from glaciers in China.</title>
        <authorList>
            <person name="Liu Q."/>
            <person name="Xin Y.-H."/>
        </authorList>
    </citation>
    <scope>NUCLEOTIDE SEQUENCE [LARGE SCALE GENOMIC DNA]</scope>
    <source>
        <strain evidence="4 5">TMB1-8</strain>
    </source>
</reference>
<evidence type="ECO:0000256" key="2">
    <source>
        <dbReference type="SAM" id="Phobius"/>
    </source>
</evidence>